<protein>
    <submittedName>
        <fullName evidence="2">Cobalt transporter subunit CbtB</fullName>
    </submittedName>
</protein>
<reference evidence="2 3" key="1">
    <citation type="submission" date="2020-08" db="EMBL/GenBank/DDBJ databases">
        <title>Genomic Encyclopedia of Type Strains, Phase IV (KMG-IV): sequencing the most valuable type-strain genomes for metagenomic binning, comparative biology and taxonomic classification.</title>
        <authorList>
            <person name="Goeker M."/>
        </authorList>
    </citation>
    <scope>NUCLEOTIDE SEQUENCE [LARGE SCALE GENOMIC DNA]</scope>
    <source>
        <strain evidence="2 3">DSM 23240</strain>
    </source>
</reference>
<sequence length="69" mass="7282">MPISSPLSSDLIDHTTITAPTATWKARVMPALLSAVVGLVLVYMMGFSHSSALHNAAHDGRHSAGFPCH</sequence>
<dbReference type="NCBIfam" id="TIGR02459">
    <property type="entry name" value="CbtB"/>
    <property type="match status" value="1"/>
</dbReference>
<name>A0A840RSA9_9BURK</name>
<dbReference type="EMBL" id="JACHHQ010000003">
    <property type="protein sequence ID" value="MBB5199898.1"/>
    <property type="molecule type" value="Genomic_DNA"/>
</dbReference>
<proteinExistence type="predicted"/>
<keyword evidence="3" id="KW-1185">Reference proteome</keyword>
<organism evidence="2 3">
    <name type="scientific">Glaciimonas immobilis</name>
    <dbReference type="NCBI Taxonomy" id="728004"/>
    <lineage>
        <taxon>Bacteria</taxon>
        <taxon>Pseudomonadati</taxon>
        <taxon>Pseudomonadota</taxon>
        <taxon>Betaproteobacteria</taxon>
        <taxon>Burkholderiales</taxon>
        <taxon>Oxalobacteraceae</taxon>
        <taxon>Glaciimonas</taxon>
    </lineage>
</organism>
<accession>A0A840RSA9</accession>
<keyword evidence="1" id="KW-0812">Transmembrane</keyword>
<evidence type="ECO:0000313" key="3">
    <source>
        <dbReference type="Proteomes" id="UP000571084"/>
    </source>
</evidence>
<dbReference type="Pfam" id="PF09489">
    <property type="entry name" value="CbtB"/>
    <property type="match status" value="1"/>
</dbReference>
<comment type="caution">
    <text evidence="2">The sequence shown here is derived from an EMBL/GenBank/DDBJ whole genome shotgun (WGS) entry which is preliminary data.</text>
</comment>
<keyword evidence="1" id="KW-0472">Membrane</keyword>
<dbReference type="Proteomes" id="UP000571084">
    <property type="component" value="Unassembled WGS sequence"/>
</dbReference>
<evidence type="ECO:0000256" key="1">
    <source>
        <dbReference type="SAM" id="Phobius"/>
    </source>
</evidence>
<dbReference type="RefSeq" id="WP_168056253.1">
    <property type="nucleotide sequence ID" value="NZ_JAAOZT010000009.1"/>
</dbReference>
<dbReference type="InterPro" id="IPR012667">
    <property type="entry name" value="CbtB_put"/>
</dbReference>
<evidence type="ECO:0000313" key="2">
    <source>
        <dbReference type="EMBL" id="MBB5199898.1"/>
    </source>
</evidence>
<gene>
    <name evidence="2" type="ORF">HNR39_001730</name>
</gene>
<keyword evidence="1" id="KW-1133">Transmembrane helix</keyword>
<dbReference type="AlphaFoldDB" id="A0A840RSA9"/>
<feature type="transmembrane region" description="Helical" evidence="1">
    <location>
        <begin position="28"/>
        <end position="46"/>
    </location>
</feature>